<dbReference type="InterPro" id="IPR001915">
    <property type="entry name" value="Peptidase_M48"/>
</dbReference>
<proteinExistence type="inferred from homology"/>
<keyword evidence="7" id="KW-1133">Transmembrane helix</keyword>
<keyword evidence="5 6" id="KW-0482">Metalloprotease</keyword>
<dbReference type="Proteomes" id="UP000233750">
    <property type="component" value="Unassembled WGS sequence"/>
</dbReference>
<protein>
    <submittedName>
        <fullName evidence="9">M48 family metalloprotease</fullName>
    </submittedName>
    <submittedName>
        <fullName evidence="10">Peptidase M48-like protein</fullName>
    </submittedName>
</protein>
<evidence type="ECO:0000256" key="3">
    <source>
        <dbReference type="ARBA" id="ARBA00022801"/>
    </source>
</evidence>
<dbReference type="GO" id="GO:0046872">
    <property type="term" value="F:metal ion binding"/>
    <property type="evidence" value="ECO:0007669"/>
    <property type="project" value="UniProtKB-KW"/>
</dbReference>
<evidence type="ECO:0000313" key="10">
    <source>
        <dbReference type="EMBL" id="PKV94585.1"/>
    </source>
</evidence>
<keyword evidence="11" id="KW-1185">Reference proteome</keyword>
<evidence type="ECO:0000256" key="1">
    <source>
        <dbReference type="ARBA" id="ARBA00022670"/>
    </source>
</evidence>
<feature type="transmembrane region" description="Helical" evidence="7">
    <location>
        <begin position="6"/>
        <end position="22"/>
    </location>
</feature>
<evidence type="ECO:0000313" key="11">
    <source>
        <dbReference type="Proteomes" id="UP000233750"/>
    </source>
</evidence>
<dbReference type="GO" id="GO:0004222">
    <property type="term" value="F:metalloendopeptidase activity"/>
    <property type="evidence" value="ECO:0007669"/>
    <property type="project" value="InterPro"/>
</dbReference>
<evidence type="ECO:0000313" key="12">
    <source>
        <dbReference type="Proteomes" id="UP000550260"/>
    </source>
</evidence>
<name>A0A2N3WL64_9PSEU</name>
<accession>A0A8E1VX22</accession>
<evidence type="ECO:0000256" key="2">
    <source>
        <dbReference type="ARBA" id="ARBA00022723"/>
    </source>
</evidence>
<dbReference type="EMBL" id="JACJHR010000014">
    <property type="protein sequence ID" value="MBB2499958.1"/>
    <property type="molecule type" value="Genomic_DNA"/>
</dbReference>
<keyword evidence="7" id="KW-0812">Transmembrane</keyword>
<keyword evidence="3 6" id="KW-0378">Hydrolase</keyword>
<keyword evidence="7" id="KW-0472">Membrane</keyword>
<dbReference type="Gene3D" id="3.30.2010.10">
    <property type="entry name" value="Metalloproteases ('zincins'), catalytic domain"/>
    <property type="match status" value="1"/>
</dbReference>
<dbReference type="EMBL" id="PJMY01000003">
    <property type="protein sequence ID" value="PKV94585.1"/>
    <property type="molecule type" value="Genomic_DNA"/>
</dbReference>
<organism evidence="10 11">
    <name type="scientific">Amycolatopsis echigonensis</name>
    <dbReference type="NCBI Taxonomy" id="2576905"/>
    <lineage>
        <taxon>Bacteria</taxon>
        <taxon>Bacillati</taxon>
        <taxon>Actinomycetota</taxon>
        <taxon>Actinomycetes</taxon>
        <taxon>Pseudonocardiales</taxon>
        <taxon>Pseudonocardiaceae</taxon>
        <taxon>Amycolatopsis</taxon>
    </lineage>
</organism>
<dbReference type="AlphaFoldDB" id="A0A2N3WL64"/>
<reference evidence="10 11" key="1">
    <citation type="submission" date="2017-12" db="EMBL/GenBank/DDBJ databases">
        <title>Sequencing the genomes of 1000 Actinobacteria strains.</title>
        <authorList>
            <person name="Klenk H.-P."/>
        </authorList>
    </citation>
    <scope>NUCLEOTIDE SEQUENCE [LARGE SCALE GENOMIC DNA]</scope>
    <source>
        <strain evidence="10 11">DSM 45165</strain>
    </source>
</reference>
<dbReference type="GO" id="GO:0006508">
    <property type="term" value="P:proteolysis"/>
    <property type="evidence" value="ECO:0007669"/>
    <property type="project" value="UniProtKB-KW"/>
</dbReference>
<evidence type="ECO:0000259" key="8">
    <source>
        <dbReference type="Pfam" id="PF01435"/>
    </source>
</evidence>
<keyword evidence="2" id="KW-0479">Metal-binding</keyword>
<feature type="transmembrane region" description="Helical" evidence="7">
    <location>
        <begin position="267"/>
        <end position="291"/>
    </location>
</feature>
<feature type="transmembrane region" description="Helical" evidence="7">
    <location>
        <begin position="84"/>
        <end position="105"/>
    </location>
</feature>
<evidence type="ECO:0000256" key="6">
    <source>
        <dbReference type="RuleBase" id="RU003983"/>
    </source>
</evidence>
<evidence type="ECO:0000313" key="9">
    <source>
        <dbReference type="EMBL" id="MBB2499958.1"/>
    </source>
</evidence>
<evidence type="ECO:0000256" key="4">
    <source>
        <dbReference type="ARBA" id="ARBA00022833"/>
    </source>
</evidence>
<comment type="caution">
    <text evidence="10">The sequence shown here is derived from an EMBL/GenBank/DDBJ whole genome shotgun (WGS) entry which is preliminary data.</text>
</comment>
<dbReference type="Pfam" id="PF01435">
    <property type="entry name" value="Peptidase_M48"/>
    <property type="match status" value="1"/>
</dbReference>
<dbReference type="PANTHER" id="PTHR34978">
    <property type="entry name" value="POSSIBLE SENSOR-TRANSDUCER PROTEIN BLAR"/>
    <property type="match status" value="1"/>
</dbReference>
<sequence length="299" mass="31017">MRVDVYLALLLPVLAVRGLPLAGRRLAPPAAVRLLCAVATAVGAGTLWGLVMVAGAGLSHLGEILEHSPISAAQLRRLDPVPRIAGLVAAVLLAAIVVRVASALYRRGRVRRAMNGVVAGARGELVVFTDPSPHAYAVAGGIGRPGRIVVSDGMLRALDAEERRVLLAHERAHLAHRHHRYQAVAAVAVAINPVLIRLRGQIAFQLERWADEDAATAVADRELAARSLARAALAAVPPAPPALAFSDRGVGGRVRALRSAPTVTRPLSLLPTVAVLGAGVAVLADATIAFLRVAGAVLG</sequence>
<comment type="similarity">
    <text evidence="6">Belongs to the peptidase M48 family.</text>
</comment>
<keyword evidence="1 6" id="KW-0645">Protease</keyword>
<gene>
    <name evidence="10" type="ORF">ATK30_5464</name>
    <name evidence="9" type="ORF">H5411_12580</name>
</gene>
<evidence type="ECO:0000256" key="7">
    <source>
        <dbReference type="SAM" id="Phobius"/>
    </source>
</evidence>
<comment type="cofactor">
    <cofactor evidence="6">
        <name>Zn(2+)</name>
        <dbReference type="ChEBI" id="CHEBI:29105"/>
    </cofactor>
    <text evidence="6">Binds 1 zinc ion per subunit.</text>
</comment>
<feature type="transmembrane region" description="Helical" evidence="7">
    <location>
        <begin position="34"/>
        <end position="58"/>
    </location>
</feature>
<dbReference type="OrthoDB" id="3541294at2"/>
<reference evidence="9 12" key="2">
    <citation type="submission" date="2020-08" db="EMBL/GenBank/DDBJ databases">
        <title>Amycolatopsis echigonensis JCM 21831.</title>
        <authorList>
            <person name="Tedsree N."/>
            <person name="Kuncharoen N."/>
            <person name="Likhitwitayawuid K."/>
            <person name="Tanasupawat S."/>
        </authorList>
    </citation>
    <scope>NUCLEOTIDE SEQUENCE [LARGE SCALE GENOMIC DNA]</scope>
    <source>
        <strain evidence="9 12">JCM 21831</strain>
    </source>
</reference>
<feature type="domain" description="Peptidase M48" evidence="8">
    <location>
        <begin position="119"/>
        <end position="188"/>
    </location>
</feature>
<keyword evidence="4 6" id="KW-0862">Zinc</keyword>
<dbReference type="PANTHER" id="PTHR34978:SF3">
    <property type="entry name" value="SLR0241 PROTEIN"/>
    <property type="match status" value="1"/>
</dbReference>
<dbReference type="RefSeq" id="WP_037365774.1">
    <property type="nucleotide sequence ID" value="NZ_JACJHR010000014.1"/>
</dbReference>
<dbReference type="Proteomes" id="UP000550260">
    <property type="component" value="Unassembled WGS sequence"/>
</dbReference>
<accession>A0A2N3WL64</accession>
<evidence type="ECO:0000256" key="5">
    <source>
        <dbReference type="ARBA" id="ARBA00023049"/>
    </source>
</evidence>
<dbReference type="InterPro" id="IPR052173">
    <property type="entry name" value="Beta-lactam_resp_regulator"/>
</dbReference>